<dbReference type="GO" id="GO:0051015">
    <property type="term" value="F:actin filament binding"/>
    <property type="evidence" value="ECO:0007669"/>
    <property type="project" value="TreeGrafter"/>
</dbReference>
<evidence type="ECO:0000313" key="3">
    <source>
        <dbReference type="Proteomes" id="UP000799776"/>
    </source>
</evidence>
<dbReference type="OrthoDB" id="2932980at2759"/>
<organism evidence="2 3">
    <name type="scientific">Saccharata proteae CBS 121410</name>
    <dbReference type="NCBI Taxonomy" id="1314787"/>
    <lineage>
        <taxon>Eukaryota</taxon>
        <taxon>Fungi</taxon>
        <taxon>Dikarya</taxon>
        <taxon>Ascomycota</taxon>
        <taxon>Pezizomycotina</taxon>
        <taxon>Dothideomycetes</taxon>
        <taxon>Dothideomycetes incertae sedis</taxon>
        <taxon>Botryosphaeriales</taxon>
        <taxon>Saccharataceae</taxon>
        <taxon>Saccharata</taxon>
    </lineage>
</organism>
<dbReference type="GO" id="GO:0005856">
    <property type="term" value="C:cytoskeleton"/>
    <property type="evidence" value="ECO:0007669"/>
    <property type="project" value="TreeGrafter"/>
</dbReference>
<name>A0A6A5YE11_9PEZI</name>
<dbReference type="EMBL" id="ML978714">
    <property type="protein sequence ID" value="KAF2089726.1"/>
    <property type="molecule type" value="Genomic_DNA"/>
</dbReference>
<accession>A0A6A5YE11</accession>
<sequence>MSRGYFGHRSELTLDALFSGLIDANHILHHHALLDAYGHISVRNPDNHDTFFMAHDDPPALVSCAGDIIEFKVEDGSPADANLEIGFSERYIHSEIYKRFPGVNSVIHSHTEDVLPYGATGIPLKPITHVAGFLGNEVPVWDISSAYSSHDPHDLLVRSPQLGASLATAFTKTETSAGFIYSKLSSSITGSHPEVKTEPDHPVVLMRGHGMSVAARGIEEAVYMAIYTKQAAKAQSTALTTKNAFFGTKIEGKVQADSGGKIKDGTSKPTEDVHYLNARETTDTAETMSKSVQQPWRLWVREVERSPLYDNDVKETMIRNE</sequence>
<evidence type="ECO:0000259" key="1">
    <source>
        <dbReference type="SMART" id="SM01007"/>
    </source>
</evidence>
<dbReference type="Pfam" id="PF00596">
    <property type="entry name" value="Aldolase_II"/>
    <property type="match status" value="1"/>
</dbReference>
<gene>
    <name evidence="2" type="ORF">K490DRAFT_37697</name>
</gene>
<dbReference type="InterPro" id="IPR051017">
    <property type="entry name" value="Aldolase-II_Adducin_sf"/>
</dbReference>
<dbReference type="InterPro" id="IPR001303">
    <property type="entry name" value="Aldolase_II/adducin_N"/>
</dbReference>
<dbReference type="PANTHER" id="PTHR10672">
    <property type="entry name" value="ADDUCIN"/>
    <property type="match status" value="1"/>
</dbReference>
<keyword evidence="3" id="KW-1185">Reference proteome</keyword>
<reference evidence="2" key="1">
    <citation type="journal article" date="2020" name="Stud. Mycol.">
        <title>101 Dothideomycetes genomes: a test case for predicting lifestyles and emergence of pathogens.</title>
        <authorList>
            <person name="Haridas S."/>
            <person name="Albert R."/>
            <person name="Binder M."/>
            <person name="Bloem J."/>
            <person name="Labutti K."/>
            <person name="Salamov A."/>
            <person name="Andreopoulos B."/>
            <person name="Baker S."/>
            <person name="Barry K."/>
            <person name="Bills G."/>
            <person name="Bluhm B."/>
            <person name="Cannon C."/>
            <person name="Castanera R."/>
            <person name="Culley D."/>
            <person name="Daum C."/>
            <person name="Ezra D."/>
            <person name="Gonzalez J."/>
            <person name="Henrissat B."/>
            <person name="Kuo A."/>
            <person name="Liang C."/>
            <person name="Lipzen A."/>
            <person name="Lutzoni F."/>
            <person name="Magnuson J."/>
            <person name="Mondo S."/>
            <person name="Nolan M."/>
            <person name="Ohm R."/>
            <person name="Pangilinan J."/>
            <person name="Park H.-J."/>
            <person name="Ramirez L."/>
            <person name="Alfaro M."/>
            <person name="Sun H."/>
            <person name="Tritt A."/>
            <person name="Yoshinaga Y."/>
            <person name="Zwiers L.-H."/>
            <person name="Turgeon B."/>
            <person name="Goodwin S."/>
            <person name="Spatafora J."/>
            <person name="Crous P."/>
            <person name="Grigoriev I."/>
        </authorList>
    </citation>
    <scope>NUCLEOTIDE SEQUENCE</scope>
    <source>
        <strain evidence="2">CBS 121410</strain>
    </source>
</reference>
<proteinExistence type="predicted"/>
<dbReference type="AlphaFoldDB" id="A0A6A5YE11"/>
<dbReference type="InterPro" id="IPR036409">
    <property type="entry name" value="Aldolase_II/adducin_N_sf"/>
</dbReference>
<protein>
    <submittedName>
        <fullName evidence="2">Arad-like aldolase/epimerase</fullName>
    </submittedName>
</protein>
<dbReference type="SMART" id="SM01007">
    <property type="entry name" value="Aldolase_II"/>
    <property type="match status" value="1"/>
</dbReference>
<dbReference type="PANTHER" id="PTHR10672:SF41">
    <property type="entry name" value="CLASS II ALDOLASE_ADDUCIN DOMAIN PROTEIN (AFU_ORTHOLOGUE AFUA_3G01330)"/>
    <property type="match status" value="1"/>
</dbReference>
<dbReference type="SUPFAM" id="SSF53639">
    <property type="entry name" value="AraD/HMP-PK domain-like"/>
    <property type="match status" value="2"/>
</dbReference>
<feature type="domain" description="Class II aldolase/adducin N-terminal" evidence="1">
    <location>
        <begin position="19"/>
        <end position="236"/>
    </location>
</feature>
<evidence type="ECO:0000313" key="2">
    <source>
        <dbReference type="EMBL" id="KAF2089726.1"/>
    </source>
</evidence>
<dbReference type="Proteomes" id="UP000799776">
    <property type="component" value="Unassembled WGS sequence"/>
</dbReference>
<dbReference type="Gene3D" id="3.40.225.10">
    <property type="entry name" value="Class II aldolase/adducin N-terminal domain"/>
    <property type="match status" value="1"/>
</dbReference>